<reference evidence="2 3" key="1">
    <citation type="submission" date="2016-10" db="EMBL/GenBank/DDBJ databases">
        <authorList>
            <person name="Varghese N."/>
            <person name="Submissions S."/>
        </authorList>
    </citation>
    <scope>NUCLEOTIDE SEQUENCE [LARGE SCALE GENOMIC DNA]</scope>
    <source>
        <strain evidence="2 3">DSM 18327</strain>
    </source>
</reference>
<dbReference type="CDD" id="cd12935">
    <property type="entry name" value="LEM_like"/>
    <property type="match status" value="1"/>
</dbReference>
<gene>
    <name evidence="2" type="ORF">SAMN05216205_1199</name>
</gene>
<protein>
    <submittedName>
        <fullName evidence="2">HeH/LEM domain-containing protein</fullName>
    </submittedName>
</protein>
<evidence type="ECO:0000259" key="1">
    <source>
        <dbReference type="Pfam" id="PF12949"/>
    </source>
</evidence>
<organism evidence="2 3">
    <name type="scientific">Pseudomonas mohnii</name>
    <dbReference type="NCBI Taxonomy" id="395600"/>
    <lineage>
        <taxon>Bacteria</taxon>
        <taxon>Pseudomonadati</taxon>
        <taxon>Pseudomonadota</taxon>
        <taxon>Gammaproteobacteria</taxon>
        <taxon>Pseudomonadales</taxon>
        <taxon>Pseudomonadaceae</taxon>
        <taxon>Pseudomonas</taxon>
    </lineage>
</organism>
<dbReference type="Pfam" id="PF12949">
    <property type="entry name" value="HeH"/>
    <property type="match status" value="1"/>
</dbReference>
<dbReference type="InterPro" id="IPR025856">
    <property type="entry name" value="HeH/LEM_domain"/>
</dbReference>
<dbReference type="Gene3D" id="1.10.720.30">
    <property type="entry name" value="SAP domain"/>
    <property type="match status" value="2"/>
</dbReference>
<feature type="domain" description="HeH/LEM" evidence="1">
    <location>
        <begin position="128"/>
        <end position="157"/>
    </location>
</feature>
<dbReference type="InterPro" id="IPR036361">
    <property type="entry name" value="SAP_dom_sf"/>
</dbReference>
<name>A0ABY0XRS4_9PSED</name>
<proteinExistence type="predicted"/>
<dbReference type="EMBL" id="FNRV01000001">
    <property type="protein sequence ID" value="SEB99989.1"/>
    <property type="molecule type" value="Genomic_DNA"/>
</dbReference>
<evidence type="ECO:0000313" key="3">
    <source>
        <dbReference type="Proteomes" id="UP000199665"/>
    </source>
</evidence>
<accession>A0ABY0XRS4</accession>
<dbReference type="RefSeq" id="WP_244159819.1">
    <property type="nucleotide sequence ID" value="NZ_FNRV01000001.1"/>
</dbReference>
<keyword evidence="3" id="KW-1185">Reference proteome</keyword>
<dbReference type="Proteomes" id="UP000199665">
    <property type="component" value="Unassembled WGS sequence"/>
</dbReference>
<evidence type="ECO:0000313" key="2">
    <source>
        <dbReference type="EMBL" id="SEB99989.1"/>
    </source>
</evidence>
<comment type="caution">
    <text evidence="2">The sequence shown here is derived from an EMBL/GenBank/DDBJ whole genome shotgun (WGS) entry which is preliminary data.</text>
</comment>
<sequence length="194" mass="20608">MIKQKILWFIPGVATAEQKAAAQANGLTIRNPLAYSDGAGLEECDGVTGMAPKAYAEKFGVTDEPEGCSWQGAALREDGPTVAEFVAAGYPAANYPPEGYVSRSTAQEIADAIAEQDADNNADGKMPIAKLREVLTARGIDFDPKAKKPDLQALVDQAEVAEKVVELKVALTEKGITFNDDVTLDELKALLPAE</sequence>